<evidence type="ECO:0000313" key="7">
    <source>
        <dbReference type="EMBL" id="ORY41686.1"/>
    </source>
</evidence>
<dbReference type="InterPro" id="IPR017907">
    <property type="entry name" value="Znf_RING_CS"/>
</dbReference>
<evidence type="ECO:0000256" key="3">
    <source>
        <dbReference type="ARBA" id="ARBA00022833"/>
    </source>
</evidence>
<feature type="region of interest" description="Disordered" evidence="5">
    <location>
        <begin position="242"/>
        <end position="268"/>
    </location>
</feature>
<dbReference type="CDD" id="cd16449">
    <property type="entry name" value="RING-HC"/>
    <property type="match status" value="1"/>
</dbReference>
<name>A0A1Y2C407_9FUNG</name>
<evidence type="ECO:0000256" key="4">
    <source>
        <dbReference type="PROSITE-ProRule" id="PRU00175"/>
    </source>
</evidence>
<sequence>MFGVVTYSLCSSEGTMISSKEFLLNRVRRNEPEIHYPPPIYQTIRVNQTAMEMSLYRSSATNDNRANMENLVKLCNHYQIGNNLNQETGSETLTIQQVTQRVQTDRSTKINQLTKQIENQVKVIERRRQVMDKAADNQARQAALISYRKAISDDRRMKEELRSTQSQFNFFQNFLNTYGTEDNNIFCSVCWNDDIPKDELALVPCGHVFCWECAEGVVNHNQKCPQCMTSIRRDQIMKLRPPAPAMEVPGPSVEQKENDDGDKLDPDKFGSKIRELVEYLNEKWLKTKITASLCSSNGPTWRT</sequence>
<dbReference type="OrthoDB" id="2105740at2759"/>
<keyword evidence="2 4" id="KW-0863">Zinc-finger</keyword>
<dbReference type="SUPFAM" id="SSF57850">
    <property type="entry name" value="RING/U-box"/>
    <property type="match status" value="1"/>
</dbReference>
<dbReference type="InterPro" id="IPR013083">
    <property type="entry name" value="Znf_RING/FYVE/PHD"/>
</dbReference>
<evidence type="ECO:0000256" key="2">
    <source>
        <dbReference type="ARBA" id="ARBA00022771"/>
    </source>
</evidence>
<dbReference type="PROSITE" id="PS00518">
    <property type="entry name" value="ZF_RING_1"/>
    <property type="match status" value="1"/>
</dbReference>
<evidence type="ECO:0000256" key="1">
    <source>
        <dbReference type="ARBA" id="ARBA00022723"/>
    </source>
</evidence>
<dbReference type="Proteomes" id="UP000193642">
    <property type="component" value="Unassembled WGS sequence"/>
</dbReference>
<dbReference type="Gene3D" id="3.30.40.10">
    <property type="entry name" value="Zinc/RING finger domain, C3HC4 (zinc finger)"/>
    <property type="match status" value="1"/>
</dbReference>
<feature type="compositionally biased region" description="Basic and acidic residues" evidence="5">
    <location>
        <begin position="254"/>
        <end position="268"/>
    </location>
</feature>
<protein>
    <recommendedName>
        <fullName evidence="6">RING-type domain-containing protein</fullName>
    </recommendedName>
</protein>
<dbReference type="EMBL" id="MCGO01000031">
    <property type="protein sequence ID" value="ORY41686.1"/>
    <property type="molecule type" value="Genomic_DNA"/>
</dbReference>
<gene>
    <name evidence="7" type="ORF">BCR33DRAFT_337916</name>
</gene>
<proteinExistence type="predicted"/>
<keyword evidence="3" id="KW-0862">Zinc</keyword>
<dbReference type="AlphaFoldDB" id="A0A1Y2C407"/>
<organism evidence="7 8">
    <name type="scientific">Rhizoclosmatium globosum</name>
    <dbReference type="NCBI Taxonomy" id="329046"/>
    <lineage>
        <taxon>Eukaryota</taxon>
        <taxon>Fungi</taxon>
        <taxon>Fungi incertae sedis</taxon>
        <taxon>Chytridiomycota</taxon>
        <taxon>Chytridiomycota incertae sedis</taxon>
        <taxon>Chytridiomycetes</taxon>
        <taxon>Chytridiales</taxon>
        <taxon>Chytriomycetaceae</taxon>
        <taxon>Rhizoclosmatium</taxon>
    </lineage>
</organism>
<evidence type="ECO:0000256" key="5">
    <source>
        <dbReference type="SAM" id="MobiDB-lite"/>
    </source>
</evidence>
<reference evidence="7 8" key="1">
    <citation type="submission" date="2016-07" db="EMBL/GenBank/DDBJ databases">
        <title>Pervasive Adenine N6-methylation of Active Genes in Fungi.</title>
        <authorList>
            <consortium name="DOE Joint Genome Institute"/>
            <person name="Mondo S.J."/>
            <person name="Dannebaum R.O."/>
            <person name="Kuo R.C."/>
            <person name="Labutti K."/>
            <person name="Haridas S."/>
            <person name="Kuo A."/>
            <person name="Salamov A."/>
            <person name="Ahrendt S.R."/>
            <person name="Lipzen A."/>
            <person name="Sullivan W."/>
            <person name="Andreopoulos W.B."/>
            <person name="Clum A."/>
            <person name="Lindquist E."/>
            <person name="Daum C."/>
            <person name="Ramamoorthy G.K."/>
            <person name="Gryganskyi A."/>
            <person name="Culley D."/>
            <person name="Magnuson J.K."/>
            <person name="James T.Y."/>
            <person name="O'Malley M.A."/>
            <person name="Stajich J.E."/>
            <person name="Spatafora J.W."/>
            <person name="Visel A."/>
            <person name="Grigoriev I.V."/>
        </authorList>
    </citation>
    <scope>NUCLEOTIDE SEQUENCE [LARGE SCALE GENOMIC DNA]</scope>
    <source>
        <strain evidence="7 8">JEL800</strain>
    </source>
</reference>
<dbReference type="Pfam" id="PF13639">
    <property type="entry name" value="zf-RING_2"/>
    <property type="match status" value="1"/>
</dbReference>
<dbReference type="PROSITE" id="PS50089">
    <property type="entry name" value="ZF_RING_2"/>
    <property type="match status" value="1"/>
</dbReference>
<dbReference type="STRING" id="329046.A0A1Y2C407"/>
<keyword evidence="1" id="KW-0479">Metal-binding</keyword>
<comment type="caution">
    <text evidence="7">The sequence shown here is derived from an EMBL/GenBank/DDBJ whole genome shotgun (WGS) entry which is preliminary data.</text>
</comment>
<keyword evidence="8" id="KW-1185">Reference proteome</keyword>
<evidence type="ECO:0000313" key="8">
    <source>
        <dbReference type="Proteomes" id="UP000193642"/>
    </source>
</evidence>
<evidence type="ECO:0000259" key="6">
    <source>
        <dbReference type="PROSITE" id="PS50089"/>
    </source>
</evidence>
<feature type="domain" description="RING-type" evidence="6">
    <location>
        <begin position="187"/>
        <end position="227"/>
    </location>
</feature>
<dbReference type="InterPro" id="IPR001841">
    <property type="entry name" value="Znf_RING"/>
</dbReference>
<accession>A0A1Y2C407</accession>
<dbReference type="GO" id="GO:0008270">
    <property type="term" value="F:zinc ion binding"/>
    <property type="evidence" value="ECO:0007669"/>
    <property type="project" value="UniProtKB-KW"/>
</dbReference>
<dbReference type="SMART" id="SM00184">
    <property type="entry name" value="RING"/>
    <property type="match status" value="1"/>
</dbReference>